<organism evidence="1">
    <name type="scientific">Candidatus Thiocaldithrix dubininis</name>
    <dbReference type="NCBI Taxonomy" id="3080823"/>
    <lineage>
        <taxon>Bacteria</taxon>
        <taxon>Pseudomonadati</taxon>
        <taxon>Pseudomonadota</taxon>
        <taxon>Gammaproteobacteria</taxon>
        <taxon>Thiotrichales</taxon>
        <taxon>Thiotrichaceae</taxon>
        <taxon>Candidatus Thiocaldithrix</taxon>
    </lineage>
</organism>
<reference evidence="1" key="2">
    <citation type="submission" date="2023-04" db="EMBL/GenBank/DDBJ databases">
        <authorList>
            <person name="Beletskiy A.V."/>
            <person name="Mardanov A.V."/>
            <person name="Ravin N.V."/>
        </authorList>
    </citation>
    <scope>NUCLEOTIDE SEQUENCE</scope>
    <source>
        <strain evidence="1">GKL-01</strain>
    </source>
</reference>
<dbReference type="KEGG" id="tdu:QJT80_14040"/>
<dbReference type="AlphaFoldDB" id="A0AA95H420"/>
<evidence type="ECO:0000313" key="1">
    <source>
        <dbReference type="EMBL" id="WGZ90592.1"/>
    </source>
</evidence>
<dbReference type="EMBL" id="CP124755">
    <property type="protein sequence ID" value="WGZ90592.1"/>
    <property type="molecule type" value="Genomic_DNA"/>
</dbReference>
<name>A0AA95H420_9GAMM</name>
<protein>
    <submittedName>
        <fullName evidence="1">Uncharacterized protein</fullName>
    </submittedName>
</protein>
<reference evidence="1" key="1">
    <citation type="journal article" date="2023" name="Int. J. Mol. Sci.">
        <title>Metagenomics Revealed a New Genus 'Candidatus Thiocaldithrix dubininis' gen. nov., sp. nov. and a New Species 'Candidatus Thiothrix putei' sp. nov. in the Family Thiotrichaceae, Some Members of Which Have Traits of Both Na+- and H+-Motive Energetics.</title>
        <authorList>
            <person name="Ravin N.V."/>
            <person name="Muntyan M.S."/>
            <person name="Smolyakov D.D."/>
            <person name="Rudenko T.S."/>
            <person name="Beletsky A.V."/>
            <person name="Mardanov A.V."/>
            <person name="Grabovich M.Y."/>
        </authorList>
    </citation>
    <scope>NUCLEOTIDE SEQUENCE</scope>
    <source>
        <strain evidence="1">GKL-01</strain>
    </source>
</reference>
<gene>
    <name evidence="1" type="ORF">QJT80_14040</name>
</gene>
<sequence>MSDLKTYSNVISNKEIILFLNKLADSLSSPSYGNPDLSAALKKVALSIENKTSVRQAKALVIVDEQFKNMSLEDVKLFINKDQTKSVLISLAKSRFAMGSAKLKKMRLGEIKQQIEGALQHEMSISIISSEAQGSANNRTS</sequence>
<accession>A0AA95H420</accession>
<dbReference type="Proteomes" id="UP001300672">
    <property type="component" value="Chromosome"/>
</dbReference>
<proteinExistence type="predicted"/>